<organism evidence="2 3">
    <name type="scientific">Parabacteroides distasonis</name>
    <dbReference type="NCBI Taxonomy" id="823"/>
    <lineage>
        <taxon>Bacteria</taxon>
        <taxon>Pseudomonadati</taxon>
        <taxon>Bacteroidota</taxon>
        <taxon>Bacteroidia</taxon>
        <taxon>Bacteroidales</taxon>
        <taxon>Tannerellaceae</taxon>
        <taxon>Parabacteroides</taxon>
    </lineage>
</organism>
<evidence type="ECO:0000313" key="3">
    <source>
        <dbReference type="Proteomes" id="UP001210126"/>
    </source>
</evidence>
<dbReference type="Pfam" id="PF02954">
    <property type="entry name" value="HTH_8"/>
    <property type="match status" value="1"/>
</dbReference>
<dbReference type="Gene3D" id="1.10.10.60">
    <property type="entry name" value="Homeodomain-like"/>
    <property type="match status" value="1"/>
</dbReference>
<dbReference type="AlphaFoldDB" id="A0AB35JCA6"/>
<reference evidence="2" key="1">
    <citation type="submission" date="2023-01" db="EMBL/GenBank/DDBJ databases">
        <title>Human gut microbiome strain richness.</title>
        <authorList>
            <person name="Chen-Liaw A."/>
        </authorList>
    </citation>
    <scope>NUCLEOTIDE SEQUENCE</scope>
    <source>
        <strain evidence="2">RTP21484st1_E5_RTP21484_190118</strain>
    </source>
</reference>
<dbReference type="SUPFAM" id="SSF46689">
    <property type="entry name" value="Homeodomain-like"/>
    <property type="match status" value="1"/>
</dbReference>
<dbReference type="Proteomes" id="UP001210126">
    <property type="component" value="Unassembled WGS sequence"/>
</dbReference>
<name>A0AB35JCA6_PARDI</name>
<evidence type="ECO:0000313" key="2">
    <source>
        <dbReference type="EMBL" id="MDB9006808.1"/>
    </source>
</evidence>
<dbReference type="RefSeq" id="WP_226766767.1">
    <property type="nucleotide sequence ID" value="NZ_BQOC01000001.1"/>
</dbReference>
<evidence type="ECO:0000259" key="1">
    <source>
        <dbReference type="Pfam" id="PF02954"/>
    </source>
</evidence>
<proteinExistence type="predicted"/>
<comment type="caution">
    <text evidence="2">The sequence shown here is derived from an EMBL/GenBank/DDBJ whole genome shotgun (WGS) entry which is preliminary data.</text>
</comment>
<protein>
    <submittedName>
        <fullName evidence="2">Helix-turn-helix domain-containing protein</fullName>
    </submittedName>
</protein>
<dbReference type="InterPro" id="IPR002197">
    <property type="entry name" value="HTH_Fis"/>
</dbReference>
<dbReference type="EMBL" id="JAQMPJ010000021">
    <property type="protein sequence ID" value="MDB9006808.1"/>
    <property type="molecule type" value="Genomic_DNA"/>
</dbReference>
<sequence length="33" mass="3947">MKSNYNRTLVAEVLNISRKTLFNKMKRYNLGNE</sequence>
<dbReference type="GO" id="GO:0043565">
    <property type="term" value="F:sequence-specific DNA binding"/>
    <property type="evidence" value="ECO:0007669"/>
    <property type="project" value="InterPro"/>
</dbReference>
<dbReference type="InterPro" id="IPR009057">
    <property type="entry name" value="Homeodomain-like_sf"/>
</dbReference>
<accession>A0AB35JCA6</accession>
<gene>
    <name evidence="2" type="ORF">PN599_17600</name>
</gene>
<feature type="domain" description="DNA binding HTH" evidence="1">
    <location>
        <begin position="2"/>
        <end position="28"/>
    </location>
</feature>